<dbReference type="SMART" id="SM00354">
    <property type="entry name" value="HTH_LACI"/>
    <property type="match status" value="1"/>
</dbReference>
<organism evidence="5 6">
    <name type="scientific">Bacteroides ovatus (strain ATCC 8483 / DSM 1896 / JCM 5824 / BCRC 10623 / CCUG 4943 / NCTC 11153)</name>
    <dbReference type="NCBI Taxonomy" id="411476"/>
    <lineage>
        <taxon>Bacteria</taxon>
        <taxon>Pseudomonadati</taxon>
        <taxon>Bacteroidota</taxon>
        <taxon>Bacteroidia</taxon>
        <taxon>Bacteroidales</taxon>
        <taxon>Bacteroidaceae</taxon>
        <taxon>Bacteroides</taxon>
    </lineage>
</organism>
<dbReference type="PANTHER" id="PTHR30146:SF109">
    <property type="entry name" value="HTH-TYPE TRANSCRIPTIONAL REGULATOR GALS"/>
    <property type="match status" value="1"/>
</dbReference>
<dbReference type="SUPFAM" id="SSF47413">
    <property type="entry name" value="lambda repressor-like DNA-binding domains"/>
    <property type="match status" value="1"/>
</dbReference>
<dbReference type="EMBL" id="AAXF02000047">
    <property type="protein sequence ID" value="EDO12160.1"/>
    <property type="molecule type" value="Genomic_DNA"/>
</dbReference>
<dbReference type="InterPro" id="IPR010982">
    <property type="entry name" value="Lambda_DNA-bd_dom_sf"/>
</dbReference>
<keyword evidence="3" id="KW-0804">Transcription</keyword>
<keyword evidence="2" id="KW-0238">DNA-binding</keyword>
<dbReference type="Gene3D" id="1.10.260.40">
    <property type="entry name" value="lambda repressor-like DNA-binding domains"/>
    <property type="match status" value="1"/>
</dbReference>
<evidence type="ECO:0000256" key="2">
    <source>
        <dbReference type="ARBA" id="ARBA00023125"/>
    </source>
</evidence>
<feature type="domain" description="HTH lacI-type" evidence="4">
    <location>
        <begin position="37"/>
        <end position="94"/>
    </location>
</feature>
<reference evidence="6" key="2">
    <citation type="submission" date="2007-04" db="EMBL/GenBank/DDBJ databases">
        <title>Draft genome sequence of Bacteroides ovatus (ATCC 8483).</title>
        <authorList>
            <person name="Sudarsanam P."/>
            <person name="Ley R."/>
            <person name="Guruge J."/>
            <person name="Turnbaugh P.J."/>
            <person name="Mahowald M."/>
            <person name="Liep D."/>
            <person name="Gordon J."/>
        </authorList>
    </citation>
    <scope>NUCLEOTIDE SEQUENCE [LARGE SCALE GENOMIC DNA]</scope>
    <source>
        <strain evidence="6">ATCC 8483 / DSM 1896 / JCM 5824 / BCRC 10623 / CCUG 4943 / NCTC 11153</strain>
    </source>
</reference>
<evidence type="ECO:0000313" key="5">
    <source>
        <dbReference type="EMBL" id="EDO12160.1"/>
    </source>
</evidence>
<dbReference type="Gene3D" id="3.40.50.2300">
    <property type="match status" value="2"/>
</dbReference>
<protein>
    <submittedName>
        <fullName evidence="5">Sugar-binding domain protein</fullName>
    </submittedName>
</protein>
<evidence type="ECO:0000256" key="1">
    <source>
        <dbReference type="ARBA" id="ARBA00023015"/>
    </source>
</evidence>
<comment type="caution">
    <text evidence="5">The sequence shown here is derived from an EMBL/GenBank/DDBJ whole genome shotgun (WGS) entry which is preliminary data.</text>
</comment>
<dbReference type="CDD" id="cd06267">
    <property type="entry name" value="PBP1_LacI_sugar_binding-like"/>
    <property type="match status" value="1"/>
</dbReference>
<keyword evidence="1" id="KW-0805">Transcription regulation</keyword>
<dbReference type="Pfam" id="PF00532">
    <property type="entry name" value="Peripla_BP_1"/>
    <property type="match status" value="1"/>
</dbReference>
<dbReference type="PROSITE" id="PS50932">
    <property type="entry name" value="HTH_LACI_2"/>
    <property type="match status" value="1"/>
</dbReference>
<dbReference type="InterPro" id="IPR000843">
    <property type="entry name" value="HTH_LacI"/>
</dbReference>
<proteinExistence type="predicted"/>
<gene>
    <name evidence="5" type="ORF">BACOVA_02049</name>
</gene>
<dbReference type="InterPro" id="IPR001761">
    <property type="entry name" value="Peripla_BP/Lac1_sug-bd_dom"/>
</dbReference>
<dbReference type="CDD" id="cd01392">
    <property type="entry name" value="HTH_LacI"/>
    <property type="match status" value="1"/>
</dbReference>
<dbReference type="SUPFAM" id="SSF53822">
    <property type="entry name" value="Periplasmic binding protein-like I"/>
    <property type="match status" value="1"/>
</dbReference>
<accession>A0AAN3A9F9</accession>
<reference evidence="5 6" key="1">
    <citation type="submission" date="2007-03" db="EMBL/GenBank/DDBJ databases">
        <authorList>
            <person name="Fulton L."/>
            <person name="Clifton S."/>
            <person name="Fulton B."/>
            <person name="Xu J."/>
            <person name="Minx P."/>
            <person name="Pepin K.H."/>
            <person name="Johnson M."/>
            <person name="Thiruvilangam P."/>
            <person name="Bhonagiri V."/>
            <person name="Nash W.E."/>
            <person name="Mardis E.R."/>
            <person name="Wilson R.K."/>
        </authorList>
    </citation>
    <scope>NUCLEOTIDE SEQUENCE [LARGE SCALE GENOMIC DNA]</scope>
    <source>
        <strain evidence="6">ATCC 8483 / DSM 1896 / JCM 5824 / BCRC 10623 / CCUG 4943 / NCTC 11153</strain>
    </source>
</reference>
<dbReference type="InterPro" id="IPR028082">
    <property type="entry name" value="Peripla_BP_I"/>
</dbReference>
<dbReference type="Proteomes" id="UP000005475">
    <property type="component" value="Unassembled WGS sequence"/>
</dbReference>
<evidence type="ECO:0000313" key="6">
    <source>
        <dbReference type="Proteomes" id="UP000005475"/>
    </source>
</evidence>
<dbReference type="Pfam" id="PF00356">
    <property type="entry name" value="LacI"/>
    <property type="match status" value="1"/>
</dbReference>
<evidence type="ECO:0000256" key="3">
    <source>
        <dbReference type="ARBA" id="ARBA00023163"/>
    </source>
</evidence>
<dbReference type="GO" id="GO:0000976">
    <property type="term" value="F:transcription cis-regulatory region binding"/>
    <property type="evidence" value="ECO:0007669"/>
    <property type="project" value="TreeGrafter"/>
</dbReference>
<sequence>MRNRLRKYRNFFQNKIFFLLFSQIKCYFCKKQPVMKKTLIDVSKKTGYSISTISRVLNGKSEKYRISQSAKEVILQSVKELDYQPDIVAQSLRNNTTYTIGLLVPHIDNPFFANIASVVIREAQRYNYTVMLIDTLEDPIQENKAIDSLLSRKIDGIILVPTGENPSKLEEISTKTPIVLIDRYFEKHNLPYVATDNYVGAYQATKLLLESGHSKILCIQGPDISITTKERVRGYLDALREAGYQDNAMIRGNEFSIQNGYIETKLALNSTTKPTAIFALSSTILLGAVKALNEHKVRIPQDMSIISFDDNLYLDYLNPPITRIAQSLENIGIIAVKMLMQKILEETELHSEILLKPNIIKRDSIKVLTDRK</sequence>
<dbReference type="GO" id="GO:0003700">
    <property type="term" value="F:DNA-binding transcription factor activity"/>
    <property type="evidence" value="ECO:0007669"/>
    <property type="project" value="TreeGrafter"/>
</dbReference>
<name>A0AAN3A9F9_BACO1</name>
<dbReference type="AlphaFoldDB" id="A0AAN3A9F9"/>
<evidence type="ECO:0000259" key="4">
    <source>
        <dbReference type="PROSITE" id="PS50932"/>
    </source>
</evidence>
<dbReference type="PANTHER" id="PTHR30146">
    <property type="entry name" value="LACI-RELATED TRANSCRIPTIONAL REPRESSOR"/>
    <property type="match status" value="1"/>
</dbReference>